<dbReference type="Gene3D" id="1.20.1250.20">
    <property type="entry name" value="MFS general substrate transporter like domains"/>
    <property type="match status" value="1"/>
</dbReference>
<sequence>MDESPKNAAQKAQSPWWKRPSPWWCVLLGILPFNAMAGSATIAPQIETYTMLACKVHCPGIYNGNATLVASTEIQSIPLNSQTALDGLAIVAKKCAADPEVQAAVAKLDTVMSISTGILSCLTTAWWGAFSDRHGRLSVIGLYAIGHFLTNLLFILVGLYTEKFPGGYWFLILGALLEGALGGGSGVMAAEYAYLADTTTEDNRSRIFSLNYGLMYTGAAFGPTVGSLISRWTGYTLSVFYLTAFTRLVFAILAWFVVPESLSQRQMQEVRAKYSLEVSRLRGSELPFGLVSLSRKAIRFLSPLSIFIPTTKGGEQYSAKRPNRDWNLTLIALCYFCAVSTWGISSYKLQYAASAFGWTFETVGYWLSLVAMARAIFLTAILPIMINLFKPRPGLKVPSTQLSEEEPLLLDVAQVPSSPVTNTTEPSYPSFDLNIARCSLLVDTVTDGCMGSFRTALEFTVSSVFGSAGIGFVPAIRAVALVLYTRAGGTESGRLFGALSLLQALCSYILGPSIYGFVYMTTVAWFPRMIFFVSLLMNLVSLLCLGMVSLPKTVLSNSEGRTADTEA</sequence>
<dbReference type="Proteomes" id="UP000242287">
    <property type="component" value="Unassembled WGS sequence"/>
</dbReference>
<dbReference type="SUPFAM" id="SSF103473">
    <property type="entry name" value="MFS general substrate transporter"/>
    <property type="match status" value="1"/>
</dbReference>
<evidence type="ECO:0000256" key="4">
    <source>
        <dbReference type="ARBA" id="ARBA00023136"/>
    </source>
</evidence>
<dbReference type="PANTHER" id="PTHR23507:SF1">
    <property type="entry name" value="FI18259P1-RELATED"/>
    <property type="match status" value="1"/>
</dbReference>
<evidence type="ECO:0000256" key="1">
    <source>
        <dbReference type="ARBA" id="ARBA00004141"/>
    </source>
</evidence>
<evidence type="ECO:0008006" key="8">
    <source>
        <dbReference type="Google" id="ProtNLM"/>
    </source>
</evidence>
<feature type="transmembrane region" description="Helical" evidence="5">
    <location>
        <begin position="235"/>
        <end position="258"/>
    </location>
</feature>
<evidence type="ECO:0000256" key="3">
    <source>
        <dbReference type="ARBA" id="ARBA00022989"/>
    </source>
</evidence>
<gene>
    <name evidence="6" type="ORF">AMATHDRAFT_142025</name>
</gene>
<reference evidence="6 7" key="1">
    <citation type="submission" date="2014-02" db="EMBL/GenBank/DDBJ databases">
        <title>Transposable element dynamics among asymbiotic and ectomycorrhizal Amanita fungi.</title>
        <authorList>
            <consortium name="DOE Joint Genome Institute"/>
            <person name="Hess J."/>
            <person name="Skrede I."/>
            <person name="Wolfe B."/>
            <person name="LaButti K."/>
            <person name="Ohm R.A."/>
            <person name="Grigoriev I.V."/>
            <person name="Pringle A."/>
        </authorList>
    </citation>
    <scope>NUCLEOTIDE SEQUENCE [LARGE SCALE GENOMIC DNA]</scope>
    <source>
        <strain evidence="6 7">SKay4041</strain>
    </source>
</reference>
<name>A0A2A9NVL6_9AGAR</name>
<feature type="transmembrane region" description="Helical" evidence="5">
    <location>
        <begin position="496"/>
        <end position="518"/>
    </location>
</feature>
<keyword evidence="7" id="KW-1185">Reference proteome</keyword>
<keyword evidence="2 5" id="KW-0812">Transmembrane</keyword>
<dbReference type="GO" id="GO:0022857">
    <property type="term" value="F:transmembrane transporter activity"/>
    <property type="evidence" value="ECO:0007669"/>
    <property type="project" value="InterPro"/>
</dbReference>
<dbReference type="InterPro" id="IPR036259">
    <property type="entry name" value="MFS_trans_sf"/>
</dbReference>
<feature type="transmembrane region" description="Helical" evidence="5">
    <location>
        <begin position="167"/>
        <end position="195"/>
    </location>
</feature>
<feature type="transmembrane region" description="Helical" evidence="5">
    <location>
        <begin position="207"/>
        <end position="229"/>
    </location>
</feature>
<evidence type="ECO:0000313" key="6">
    <source>
        <dbReference type="EMBL" id="PFH51723.1"/>
    </source>
</evidence>
<evidence type="ECO:0000313" key="7">
    <source>
        <dbReference type="Proteomes" id="UP000242287"/>
    </source>
</evidence>
<organism evidence="6 7">
    <name type="scientific">Amanita thiersii Skay4041</name>
    <dbReference type="NCBI Taxonomy" id="703135"/>
    <lineage>
        <taxon>Eukaryota</taxon>
        <taxon>Fungi</taxon>
        <taxon>Dikarya</taxon>
        <taxon>Basidiomycota</taxon>
        <taxon>Agaricomycotina</taxon>
        <taxon>Agaricomycetes</taxon>
        <taxon>Agaricomycetidae</taxon>
        <taxon>Agaricales</taxon>
        <taxon>Pluteineae</taxon>
        <taxon>Amanitaceae</taxon>
        <taxon>Amanita</taxon>
    </lineage>
</organism>
<dbReference type="OrthoDB" id="3026777at2759"/>
<feature type="transmembrane region" description="Helical" evidence="5">
    <location>
        <begin position="142"/>
        <end position="161"/>
    </location>
</feature>
<dbReference type="PANTHER" id="PTHR23507">
    <property type="entry name" value="ZGC:174356"/>
    <property type="match status" value="1"/>
</dbReference>
<protein>
    <recommendedName>
        <fullName evidence="8">Major facilitator superfamily (MFS) profile domain-containing protein</fullName>
    </recommendedName>
</protein>
<feature type="transmembrane region" description="Helical" evidence="5">
    <location>
        <begin position="111"/>
        <end position="130"/>
    </location>
</feature>
<feature type="transmembrane region" description="Helical" evidence="5">
    <location>
        <begin position="459"/>
        <end position="484"/>
    </location>
</feature>
<accession>A0A2A9NVL6</accession>
<dbReference type="InterPro" id="IPR011701">
    <property type="entry name" value="MFS"/>
</dbReference>
<feature type="transmembrane region" description="Helical" evidence="5">
    <location>
        <begin position="530"/>
        <end position="550"/>
    </location>
</feature>
<feature type="transmembrane region" description="Helical" evidence="5">
    <location>
        <begin position="326"/>
        <end position="345"/>
    </location>
</feature>
<dbReference type="AlphaFoldDB" id="A0A2A9NVL6"/>
<evidence type="ECO:0000256" key="2">
    <source>
        <dbReference type="ARBA" id="ARBA00022692"/>
    </source>
</evidence>
<dbReference type="EMBL" id="KZ301985">
    <property type="protein sequence ID" value="PFH51723.1"/>
    <property type="molecule type" value="Genomic_DNA"/>
</dbReference>
<dbReference type="GO" id="GO:0016020">
    <property type="term" value="C:membrane"/>
    <property type="evidence" value="ECO:0007669"/>
    <property type="project" value="UniProtKB-SubCell"/>
</dbReference>
<evidence type="ECO:0000256" key="5">
    <source>
        <dbReference type="SAM" id="Phobius"/>
    </source>
</evidence>
<keyword evidence="4 5" id="KW-0472">Membrane</keyword>
<comment type="subcellular location">
    <subcellularLocation>
        <location evidence="1">Membrane</location>
        <topology evidence="1">Multi-pass membrane protein</topology>
    </subcellularLocation>
</comment>
<dbReference type="Pfam" id="PF07690">
    <property type="entry name" value="MFS_1"/>
    <property type="match status" value="1"/>
</dbReference>
<feature type="transmembrane region" description="Helical" evidence="5">
    <location>
        <begin position="21"/>
        <end position="43"/>
    </location>
</feature>
<keyword evidence="3 5" id="KW-1133">Transmembrane helix</keyword>
<proteinExistence type="predicted"/>
<feature type="transmembrane region" description="Helical" evidence="5">
    <location>
        <begin position="365"/>
        <end position="389"/>
    </location>
</feature>